<name>K6ZTV5_9ALTE</name>
<accession>K6ZTV5</accession>
<evidence type="ECO:0000313" key="4">
    <source>
        <dbReference type="EMBL" id="GAC32258.1"/>
    </source>
</evidence>
<dbReference type="CDD" id="cd03354">
    <property type="entry name" value="LbH_SAT"/>
    <property type="match status" value="1"/>
</dbReference>
<organism evidence="4 5">
    <name type="scientific">Paraglaciecola polaris LMG 21857</name>
    <dbReference type="NCBI Taxonomy" id="1129793"/>
    <lineage>
        <taxon>Bacteria</taxon>
        <taxon>Pseudomonadati</taxon>
        <taxon>Pseudomonadota</taxon>
        <taxon>Gammaproteobacteria</taxon>
        <taxon>Alteromonadales</taxon>
        <taxon>Alteromonadaceae</taxon>
        <taxon>Paraglaciecola</taxon>
    </lineage>
</organism>
<dbReference type="InterPro" id="IPR011004">
    <property type="entry name" value="Trimer_LpxA-like_sf"/>
</dbReference>
<sequence length="198" mass="21206">MIKTKSDYYHYLEQDRMALNVKGSLKDHLTHDIWHFQKALRKLEFVKNTASNILTKSYAAYLQLKVRRLGRKLGFSIPANVFGPGLSIAHAGTIVINGRCKIGANCRIHVCVNVGGGLSKKANPPVIGDNCYIGPGAKIYGDITLGNNVAVGANAVVNTSFDSNLTVGGIPAKVISEKGPLDILKKSSLGLSSDSGKK</sequence>
<dbReference type="PANTHER" id="PTHR42811">
    <property type="entry name" value="SERINE ACETYLTRANSFERASE"/>
    <property type="match status" value="1"/>
</dbReference>
<keyword evidence="5" id="KW-1185">Reference proteome</keyword>
<protein>
    <submittedName>
        <fullName evidence="4">Serine acetyltransferase</fullName>
    </submittedName>
</protein>
<proteinExistence type="inferred from homology"/>
<dbReference type="GO" id="GO:0016746">
    <property type="term" value="F:acyltransferase activity"/>
    <property type="evidence" value="ECO:0007669"/>
    <property type="project" value="UniProtKB-KW"/>
</dbReference>
<evidence type="ECO:0000313" key="5">
    <source>
        <dbReference type="Proteomes" id="UP000006322"/>
    </source>
</evidence>
<evidence type="ECO:0000256" key="2">
    <source>
        <dbReference type="ARBA" id="ARBA00022679"/>
    </source>
</evidence>
<dbReference type="RefSeq" id="WP_007104056.1">
    <property type="nucleotide sequence ID" value="NZ_BAER01000035.1"/>
</dbReference>
<keyword evidence="2 4" id="KW-0808">Transferase</keyword>
<dbReference type="InterPro" id="IPR001451">
    <property type="entry name" value="Hexapep"/>
</dbReference>
<evidence type="ECO:0000256" key="1">
    <source>
        <dbReference type="ARBA" id="ARBA00007274"/>
    </source>
</evidence>
<gene>
    <name evidence="4" type="ORF">GPLA_1344</name>
</gene>
<dbReference type="STRING" id="1129793.GPLA_1344"/>
<dbReference type="AlphaFoldDB" id="K6ZTV5"/>
<dbReference type="InterPro" id="IPR045304">
    <property type="entry name" value="LbH_SAT"/>
</dbReference>
<dbReference type="EMBL" id="BAER01000035">
    <property type="protein sequence ID" value="GAC32258.1"/>
    <property type="molecule type" value="Genomic_DNA"/>
</dbReference>
<dbReference type="OrthoDB" id="5767762at2"/>
<dbReference type="Proteomes" id="UP000006322">
    <property type="component" value="Unassembled WGS sequence"/>
</dbReference>
<keyword evidence="3" id="KW-0012">Acyltransferase</keyword>
<dbReference type="SUPFAM" id="SSF51161">
    <property type="entry name" value="Trimeric LpxA-like enzymes"/>
    <property type="match status" value="1"/>
</dbReference>
<comment type="caution">
    <text evidence="4">The sequence shown here is derived from an EMBL/GenBank/DDBJ whole genome shotgun (WGS) entry which is preliminary data.</text>
</comment>
<comment type="similarity">
    <text evidence="1">Belongs to the transferase hexapeptide repeat family.</text>
</comment>
<evidence type="ECO:0000256" key="3">
    <source>
        <dbReference type="ARBA" id="ARBA00023315"/>
    </source>
</evidence>
<dbReference type="Pfam" id="PF00132">
    <property type="entry name" value="Hexapep"/>
    <property type="match status" value="1"/>
</dbReference>
<dbReference type="Gene3D" id="2.160.10.10">
    <property type="entry name" value="Hexapeptide repeat proteins"/>
    <property type="match status" value="1"/>
</dbReference>
<reference evidence="5" key="1">
    <citation type="journal article" date="2014" name="Environ. Microbiol.">
        <title>Comparative genomics of the marine bacterial genus Glaciecola reveals the high degree of genomic diversity and genomic characteristic for cold adaptation.</title>
        <authorList>
            <person name="Qin Q.L."/>
            <person name="Xie B.B."/>
            <person name="Yu Y."/>
            <person name="Shu Y.L."/>
            <person name="Rong J.C."/>
            <person name="Zhang Y.J."/>
            <person name="Zhao D.L."/>
            <person name="Chen X.L."/>
            <person name="Zhang X.Y."/>
            <person name="Chen B."/>
            <person name="Zhou B.C."/>
            <person name="Zhang Y.Z."/>
        </authorList>
    </citation>
    <scope>NUCLEOTIDE SEQUENCE [LARGE SCALE GENOMIC DNA]</scope>
    <source>
        <strain evidence="5">LMG 21857</strain>
    </source>
</reference>